<feature type="region of interest" description="Disordered" evidence="1">
    <location>
        <begin position="488"/>
        <end position="512"/>
    </location>
</feature>
<evidence type="ECO:0000256" key="2">
    <source>
        <dbReference type="SAM" id="SignalP"/>
    </source>
</evidence>
<dbReference type="EMBL" id="SNWQ01000029">
    <property type="protein sequence ID" value="TDO33938.1"/>
    <property type="molecule type" value="Genomic_DNA"/>
</dbReference>
<keyword evidence="5" id="KW-1185">Reference proteome</keyword>
<evidence type="ECO:0000313" key="5">
    <source>
        <dbReference type="Proteomes" id="UP000295388"/>
    </source>
</evidence>
<evidence type="ECO:0000313" key="4">
    <source>
        <dbReference type="EMBL" id="TDO33938.1"/>
    </source>
</evidence>
<dbReference type="SUPFAM" id="SSF63825">
    <property type="entry name" value="YWTD domain"/>
    <property type="match status" value="1"/>
</dbReference>
<evidence type="ECO:0000259" key="3">
    <source>
        <dbReference type="PROSITE" id="PS50093"/>
    </source>
</evidence>
<sequence length="878" mass="90228">MSAKRSLCGAVSAILLAPFLIFLSAAPAAAANVTATLVRTVQTSNFDPPVPDPSGITYLSGRDRLLISDAEVDEVNIFDGANLFETTRAGVLQDTGLTTAYTKEPAGVGYNPGNGHIFVSDDDQFRVYEVVPGPDARYGTSDDTRTSINTAAFQSQDPEEMEYFPPTGELFVLDGADTAVHRLSPGPDGVFNGVAPTGDDIDTEFGIGQYGVLDPEGIGYHPGRNTLLVIDSYSDTAYEFNRNLMLVNRINIAASNEVFAAGITVAPATNNPSQWNLYIVDRGVDNDANPNENDGKLYEMAVDLPPIPNLAPVVGVGPDRPTHVNAPLALQAVVRDDGLPTSSTTVDWQVVSGPGTVTFGTPQSAETSATFSTAGTYVVRAVASDSLLTGSDELRVTVVAPGGALPLDTPVARAFDDVEQRPTGFAEWATTTLNIPNASGTTQTVGIRFDNIDVPQNATITEAWIQFTSSGANSGGTTVQIAGVAEDDTPSFNAQPTTVSSRPRTQARPTWNPPAWTAAGLAGTAQRTSSLSAVAQEVLNRPGWRRGNALAFVLTGSGERRASSQDGAATPVLHLAYTVPTGNTPPVAAFTSACSGLSCTFSGSGSSDAEGPITGYAWDFGDGGTGSGVQPAHTYAAAGTYNVALTVTDSAGATNQVTHPVTVVESSTGIAFRGAAGSVANTTAPAVTVPSTVSVGDTLVLFAALNVTTTSVAGPSGVGGWTAIANVVSGSQRTMAWWKIASAGDAGQAVRLTLGAYTKVTLQLAAYAGTSATPLSAVSQRSDATSMTAHVTPVVNATVSGSWLLSYWADKSSTTTDWAPPATATPRDERIGSGSGRITSLVADSNGPIPTGSTGGLTATTNAASRATMISIVLAPSG</sequence>
<dbReference type="Pfam" id="PF00801">
    <property type="entry name" value="PKD"/>
    <property type="match status" value="1"/>
</dbReference>
<dbReference type="InterPro" id="IPR035986">
    <property type="entry name" value="PKD_dom_sf"/>
</dbReference>
<feature type="region of interest" description="Disordered" evidence="1">
    <location>
        <begin position="816"/>
        <end position="856"/>
    </location>
</feature>
<feature type="compositionally biased region" description="Polar residues" evidence="1">
    <location>
        <begin position="490"/>
        <end position="509"/>
    </location>
</feature>
<feature type="signal peptide" evidence="2">
    <location>
        <begin position="1"/>
        <end position="30"/>
    </location>
</feature>
<dbReference type="SMART" id="SM00089">
    <property type="entry name" value="PKD"/>
    <property type="match status" value="2"/>
</dbReference>
<dbReference type="Gene3D" id="2.60.40.10">
    <property type="entry name" value="Immunoglobulins"/>
    <property type="match status" value="2"/>
</dbReference>
<dbReference type="Pfam" id="PF18911">
    <property type="entry name" value="PKD_4"/>
    <property type="match status" value="1"/>
</dbReference>
<dbReference type="InterPro" id="IPR000601">
    <property type="entry name" value="PKD_dom"/>
</dbReference>
<reference evidence="4 5" key="1">
    <citation type="submission" date="2019-03" db="EMBL/GenBank/DDBJ databases">
        <title>Genomic Encyclopedia of Type Strains, Phase III (KMG-III): the genomes of soil and plant-associated and newly described type strains.</title>
        <authorList>
            <person name="Whitman W."/>
        </authorList>
    </citation>
    <scope>NUCLEOTIDE SEQUENCE [LARGE SCALE GENOMIC DNA]</scope>
    <source>
        <strain evidence="4 5">VKM Ac-2527</strain>
    </source>
</reference>
<dbReference type="GO" id="GO:0005975">
    <property type="term" value="P:carbohydrate metabolic process"/>
    <property type="evidence" value="ECO:0007669"/>
    <property type="project" value="UniProtKB-ARBA"/>
</dbReference>
<dbReference type="AlphaFoldDB" id="A0A4V3C6J5"/>
<comment type="caution">
    <text evidence="4">The sequence shown here is derived from an EMBL/GenBank/DDBJ whole genome shotgun (WGS) entry which is preliminary data.</text>
</comment>
<proteinExistence type="predicted"/>
<accession>A0A4V3C6J5</accession>
<protein>
    <submittedName>
        <fullName evidence="4">PKD domain-containing protein</fullName>
    </submittedName>
</protein>
<gene>
    <name evidence="4" type="ORF">EV643_12936</name>
</gene>
<feature type="domain" description="PKD" evidence="3">
    <location>
        <begin position="582"/>
        <end position="670"/>
    </location>
</feature>
<dbReference type="Proteomes" id="UP000295388">
    <property type="component" value="Unassembled WGS sequence"/>
</dbReference>
<dbReference type="InterPro" id="IPR022409">
    <property type="entry name" value="PKD/Chitinase_dom"/>
</dbReference>
<dbReference type="SUPFAM" id="SSF49299">
    <property type="entry name" value="PKD domain"/>
    <property type="match status" value="2"/>
</dbReference>
<dbReference type="CDD" id="cd00146">
    <property type="entry name" value="PKD"/>
    <property type="match status" value="1"/>
</dbReference>
<keyword evidence="2" id="KW-0732">Signal</keyword>
<evidence type="ECO:0000256" key="1">
    <source>
        <dbReference type="SAM" id="MobiDB-lite"/>
    </source>
</evidence>
<organism evidence="4 5">
    <name type="scientific">Kribbella caucasensis</name>
    <dbReference type="NCBI Taxonomy" id="2512215"/>
    <lineage>
        <taxon>Bacteria</taxon>
        <taxon>Bacillati</taxon>
        <taxon>Actinomycetota</taxon>
        <taxon>Actinomycetes</taxon>
        <taxon>Propionibacteriales</taxon>
        <taxon>Kribbellaceae</taxon>
        <taxon>Kribbella</taxon>
    </lineage>
</organism>
<feature type="chain" id="PRO_5020529157" evidence="2">
    <location>
        <begin position="31"/>
        <end position="878"/>
    </location>
</feature>
<feature type="compositionally biased region" description="Low complexity" evidence="1">
    <location>
        <begin position="816"/>
        <end position="825"/>
    </location>
</feature>
<dbReference type="PROSITE" id="PS50093">
    <property type="entry name" value="PKD"/>
    <property type="match status" value="1"/>
</dbReference>
<dbReference type="InterPro" id="IPR013783">
    <property type="entry name" value="Ig-like_fold"/>
</dbReference>
<name>A0A4V3C6J5_9ACTN</name>